<feature type="binding site" description="in other chain" evidence="4">
    <location>
        <position position="24"/>
    </location>
    <ligand>
        <name>phosphate</name>
        <dbReference type="ChEBI" id="CHEBI:43474"/>
        <note>ligand shared between dimeric partners</note>
    </ligand>
</feature>
<comment type="catalytic activity">
    <reaction evidence="4">
        <text>a purine 2'-deoxy-D-ribonucleoside + phosphate = a purine nucleobase + 2-deoxy-alpha-D-ribose 1-phosphate</text>
        <dbReference type="Rhea" id="RHEA:36431"/>
        <dbReference type="ChEBI" id="CHEBI:26386"/>
        <dbReference type="ChEBI" id="CHEBI:43474"/>
        <dbReference type="ChEBI" id="CHEBI:57259"/>
        <dbReference type="ChEBI" id="CHEBI:142361"/>
        <dbReference type="EC" id="2.4.2.1"/>
    </reaction>
</comment>
<feature type="domain" description="Nucleoside phosphorylase" evidence="5">
    <location>
        <begin position="15"/>
        <end position="232"/>
    </location>
</feature>
<dbReference type="PANTHER" id="PTHR43691:SF11">
    <property type="entry name" value="FI09636P-RELATED"/>
    <property type="match status" value="1"/>
</dbReference>
<evidence type="ECO:0000256" key="1">
    <source>
        <dbReference type="ARBA" id="ARBA00022676"/>
    </source>
</evidence>
<feature type="binding site" description="in other chain" evidence="4">
    <location>
        <begin position="205"/>
        <end position="206"/>
    </location>
    <ligand>
        <name>a purine D-ribonucleoside</name>
        <dbReference type="ChEBI" id="CHEBI:142355"/>
        <note>ligand shared between dimeric partners</note>
    </ligand>
</feature>
<dbReference type="OrthoDB" id="9782889at2"/>
<feature type="binding site" description="in other chain" evidence="4">
    <location>
        <position position="20"/>
    </location>
    <ligand>
        <name>phosphate</name>
        <dbReference type="ChEBI" id="CHEBI:43474"/>
        <note>ligand shared between dimeric partners</note>
    </ligand>
</feature>
<gene>
    <name evidence="4" type="primary">deoD</name>
    <name evidence="6" type="ORF">SAMN04488558_101163</name>
</gene>
<comment type="subunit">
    <text evidence="4">Homohexamer; trimer of homodimers.</text>
</comment>
<feature type="active site" description="Proton donor" evidence="4">
    <location>
        <position position="206"/>
    </location>
</feature>
<dbReference type="Gene3D" id="3.40.50.1580">
    <property type="entry name" value="Nucleoside phosphorylase domain"/>
    <property type="match status" value="1"/>
</dbReference>
<accession>A0A1H8Z6E0</accession>
<dbReference type="AlphaFoldDB" id="A0A1H8Z6E0"/>
<dbReference type="HAMAP" id="MF_01627">
    <property type="entry name" value="Pur_nucleosid_phosp"/>
    <property type="match status" value="1"/>
</dbReference>
<evidence type="ECO:0000313" key="7">
    <source>
        <dbReference type="Proteomes" id="UP000198833"/>
    </source>
</evidence>
<dbReference type="EMBL" id="FOEN01000001">
    <property type="protein sequence ID" value="SEP60029.1"/>
    <property type="molecule type" value="Genomic_DNA"/>
</dbReference>
<dbReference type="Pfam" id="PF01048">
    <property type="entry name" value="PNP_UDP_1"/>
    <property type="match status" value="1"/>
</dbReference>
<feature type="binding site" description="in other chain" evidence="4">
    <location>
        <begin position="87"/>
        <end position="90"/>
    </location>
    <ligand>
        <name>phosphate</name>
        <dbReference type="ChEBI" id="CHEBI:43474"/>
        <note>ligand shared between dimeric partners</note>
    </ligand>
</feature>
<comment type="function">
    <text evidence="4">Catalyzes the reversible phosphorolytic breakdown of the N-glycosidic bond in the beta-(deoxy)ribonucleoside molecules, with the formation of the corresponding free purine bases and pentose-1-phosphate.</text>
</comment>
<dbReference type="PANTHER" id="PTHR43691">
    <property type="entry name" value="URIDINE PHOSPHORYLASE"/>
    <property type="match status" value="1"/>
</dbReference>
<comment type="catalytic activity">
    <reaction evidence="4">
        <text>a purine D-ribonucleoside + phosphate = a purine nucleobase + alpha-D-ribose 1-phosphate</text>
        <dbReference type="Rhea" id="RHEA:19805"/>
        <dbReference type="ChEBI" id="CHEBI:26386"/>
        <dbReference type="ChEBI" id="CHEBI:43474"/>
        <dbReference type="ChEBI" id="CHEBI:57720"/>
        <dbReference type="ChEBI" id="CHEBI:142355"/>
        <dbReference type="EC" id="2.4.2.1"/>
    </reaction>
</comment>
<sequence length="243" mass="26875">MSIHIAAKQKEIARYVLFPGDPLRAKYIAENYLDDVHQYNTVRNMFGYTGKYQGVPVSVQGSGMGIPSAMIYAEELYHDYQVDTIIRIGSAGALQEQVKVRDLVFGQGASTDSSVLQHTFAGQAHYSAIASFDVLDTAFHIAQQKIAKEQLHVGNLFSSDRFYNEELDKGKLANYGMLAVEMEAAGLYLTAAKYQRRALALCTISDHILTGEETTALERQTTFTQMMEIALQTVVQLADSASN</sequence>
<dbReference type="GO" id="GO:0004850">
    <property type="term" value="F:uridine phosphorylase activity"/>
    <property type="evidence" value="ECO:0007669"/>
    <property type="project" value="UniProtKB-EC"/>
</dbReference>
<dbReference type="CDD" id="cd09006">
    <property type="entry name" value="PNP_EcPNPI-like"/>
    <property type="match status" value="1"/>
</dbReference>
<dbReference type="NCBIfam" id="NF004489">
    <property type="entry name" value="PRK05819.1"/>
    <property type="match status" value="1"/>
</dbReference>
<reference evidence="6 7" key="1">
    <citation type="submission" date="2016-10" db="EMBL/GenBank/DDBJ databases">
        <authorList>
            <person name="de Groot N.N."/>
        </authorList>
    </citation>
    <scope>NUCLEOTIDE SEQUENCE [LARGE SCALE GENOMIC DNA]</scope>
    <source>
        <strain evidence="6 7">DSM 15695</strain>
    </source>
</reference>
<feature type="binding site" evidence="4">
    <location>
        <position position="43"/>
    </location>
    <ligand>
        <name>phosphate</name>
        <dbReference type="ChEBI" id="CHEBI:43474"/>
        <note>ligand shared between dimeric partners</note>
    </ligand>
</feature>
<evidence type="ECO:0000256" key="3">
    <source>
        <dbReference type="ARBA" id="ARBA00048447"/>
    </source>
</evidence>
<dbReference type="SUPFAM" id="SSF53167">
    <property type="entry name" value="Purine and uridine phosphorylases"/>
    <property type="match status" value="1"/>
</dbReference>
<protein>
    <recommendedName>
        <fullName evidence="4">Purine nucleoside phosphorylase DeoD-type</fullName>
        <shortName evidence="4">PNP</shortName>
        <ecNumber evidence="4">2.4.2.1</ecNumber>
    </recommendedName>
</protein>
<feature type="site" description="Important for catalytic activity" evidence="4">
    <location>
        <position position="219"/>
    </location>
</feature>
<dbReference type="Proteomes" id="UP000198833">
    <property type="component" value="Unassembled WGS sequence"/>
</dbReference>
<dbReference type="GO" id="GO:0005829">
    <property type="term" value="C:cytosol"/>
    <property type="evidence" value="ECO:0007669"/>
    <property type="project" value="TreeGrafter"/>
</dbReference>
<keyword evidence="2 4" id="KW-0808">Transferase</keyword>
<dbReference type="GO" id="GO:0006152">
    <property type="term" value="P:purine nucleoside catabolic process"/>
    <property type="evidence" value="ECO:0007669"/>
    <property type="project" value="TreeGrafter"/>
</dbReference>
<proteinExistence type="inferred from homology"/>
<dbReference type="InterPro" id="IPR000845">
    <property type="entry name" value="Nucleoside_phosphorylase_d"/>
</dbReference>
<evidence type="ECO:0000313" key="6">
    <source>
        <dbReference type="EMBL" id="SEP60029.1"/>
    </source>
</evidence>
<dbReference type="EC" id="2.4.2.1" evidence="4"/>
<name>A0A1H8Z6E0_9LACT</name>
<evidence type="ECO:0000259" key="5">
    <source>
        <dbReference type="Pfam" id="PF01048"/>
    </source>
</evidence>
<dbReference type="NCBIfam" id="TIGR00107">
    <property type="entry name" value="deoD"/>
    <property type="match status" value="1"/>
</dbReference>
<comment type="catalytic activity">
    <reaction evidence="3">
        <text>uridine + phosphate = alpha-D-ribose 1-phosphate + uracil</text>
        <dbReference type="Rhea" id="RHEA:24388"/>
        <dbReference type="ChEBI" id="CHEBI:16704"/>
        <dbReference type="ChEBI" id="CHEBI:17568"/>
        <dbReference type="ChEBI" id="CHEBI:43474"/>
        <dbReference type="ChEBI" id="CHEBI:57720"/>
        <dbReference type="EC" id="2.4.2.3"/>
    </reaction>
</comment>
<keyword evidence="1 4" id="KW-0328">Glycosyltransferase</keyword>
<evidence type="ECO:0000256" key="4">
    <source>
        <dbReference type="HAMAP-Rule" id="MF_01627"/>
    </source>
</evidence>
<feature type="binding site" description="in other chain" evidence="4">
    <location>
        <begin position="181"/>
        <end position="183"/>
    </location>
    <ligand>
        <name>a purine D-ribonucleoside</name>
        <dbReference type="ChEBI" id="CHEBI:142355"/>
        <note>ligand shared between dimeric partners</note>
    </ligand>
</feature>
<feature type="binding site" evidence="4">
    <location>
        <position position="4"/>
    </location>
    <ligand>
        <name>a purine D-ribonucleoside</name>
        <dbReference type="ChEBI" id="CHEBI:142355"/>
        <note>ligand shared between dimeric partners</note>
    </ligand>
</feature>
<dbReference type="STRING" id="89093.SAMN04488558_101163"/>
<comment type="similarity">
    <text evidence="4">Belongs to the PNP/UDP phosphorylase family.</text>
</comment>
<dbReference type="InterPro" id="IPR004402">
    <property type="entry name" value="DeoD-type"/>
</dbReference>
<evidence type="ECO:0000256" key="2">
    <source>
        <dbReference type="ARBA" id="ARBA00022679"/>
    </source>
</evidence>
<keyword evidence="7" id="KW-1185">Reference proteome</keyword>
<dbReference type="GO" id="GO:0004731">
    <property type="term" value="F:purine-nucleoside phosphorylase activity"/>
    <property type="evidence" value="ECO:0007669"/>
    <property type="project" value="UniProtKB-UniRule"/>
</dbReference>
<dbReference type="RefSeq" id="WP_092569796.1">
    <property type="nucleotide sequence ID" value="NZ_FOEN01000001.1"/>
</dbReference>
<organism evidence="6 7">
    <name type="scientific">Ignavigranum ruoffiae</name>
    <dbReference type="NCBI Taxonomy" id="89093"/>
    <lineage>
        <taxon>Bacteria</taxon>
        <taxon>Bacillati</taxon>
        <taxon>Bacillota</taxon>
        <taxon>Bacilli</taxon>
        <taxon>Lactobacillales</taxon>
        <taxon>Aerococcaceae</taxon>
        <taxon>Ignavigranum</taxon>
    </lineage>
</organism>
<dbReference type="InterPro" id="IPR035994">
    <property type="entry name" value="Nucleoside_phosphorylase_sf"/>
</dbReference>